<protein>
    <submittedName>
        <fullName evidence="2">Uncharacterized protein</fullName>
    </submittedName>
</protein>
<keyword evidence="3" id="KW-1185">Reference proteome</keyword>
<sequence>MDFKSLLNAANKNAKKANKTLNELESEVHKEKNSVRDQLEAEKRARAEILRRKAEQKKAADKRKEEERAKSFVIPKKKDEGTVDPNKVKAYFERQEQEKREKAKQAEVEKERLMKLRMQAHGGKATKKLGKHFGLNPIDLQIRFGGNNEHVETLQKRQWREEEELDREADRYRNGVFKALQTKKKVEEQVVSRERMSEKLWCLKENTSLMANSIFIERHQYKEVFTE</sequence>
<dbReference type="Proteomes" id="UP000835052">
    <property type="component" value="Unassembled WGS sequence"/>
</dbReference>
<reference evidence="2" key="1">
    <citation type="submission" date="2020-10" db="EMBL/GenBank/DDBJ databases">
        <authorList>
            <person name="Kikuchi T."/>
        </authorList>
    </citation>
    <scope>NUCLEOTIDE SEQUENCE</scope>
    <source>
        <strain evidence="2">NKZ352</strain>
    </source>
</reference>
<comment type="caution">
    <text evidence="2">The sequence shown here is derived from an EMBL/GenBank/DDBJ whole genome shotgun (WGS) entry which is preliminary data.</text>
</comment>
<gene>
    <name evidence="2" type="ORF">CAUJ_LOCUS12087</name>
</gene>
<evidence type="ECO:0000313" key="3">
    <source>
        <dbReference type="Proteomes" id="UP000835052"/>
    </source>
</evidence>
<organism evidence="2 3">
    <name type="scientific">Caenorhabditis auriculariae</name>
    <dbReference type="NCBI Taxonomy" id="2777116"/>
    <lineage>
        <taxon>Eukaryota</taxon>
        <taxon>Metazoa</taxon>
        <taxon>Ecdysozoa</taxon>
        <taxon>Nematoda</taxon>
        <taxon>Chromadorea</taxon>
        <taxon>Rhabditida</taxon>
        <taxon>Rhabditina</taxon>
        <taxon>Rhabditomorpha</taxon>
        <taxon>Rhabditoidea</taxon>
        <taxon>Rhabditidae</taxon>
        <taxon>Peloderinae</taxon>
        <taxon>Caenorhabditis</taxon>
    </lineage>
</organism>
<accession>A0A8S1HP22</accession>
<dbReference type="EMBL" id="CAJGYM010000067">
    <property type="protein sequence ID" value="CAD6196172.1"/>
    <property type="molecule type" value="Genomic_DNA"/>
</dbReference>
<evidence type="ECO:0000313" key="2">
    <source>
        <dbReference type="EMBL" id="CAD6196172.1"/>
    </source>
</evidence>
<evidence type="ECO:0000256" key="1">
    <source>
        <dbReference type="SAM" id="MobiDB-lite"/>
    </source>
</evidence>
<feature type="compositionally biased region" description="Basic and acidic residues" evidence="1">
    <location>
        <begin position="26"/>
        <end position="85"/>
    </location>
</feature>
<name>A0A8S1HP22_9PELO</name>
<proteinExistence type="predicted"/>
<dbReference type="AlphaFoldDB" id="A0A8S1HP22"/>
<feature type="region of interest" description="Disordered" evidence="1">
    <location>
        <begin position="1"/>
        <end position="85"/>
    </location>
</feature>
<dbReference type="OrthoDB" id="5871802at2759"/>